<dbReference type="GO" id="GO:0015159">
    <property type="term" value="F:polysaccharide transmembrane transporter activity"/>
    <property type="evidence" value="ECO:0007669"/>
    <property type="project" value="InterPro"/>
</dbReference>
<dbReference type="Gene3D" id="3.30.1950.10">
    <property type="entry name" value="wza like domain"/>
    <property type="match status" value="1"/>
</dbReference>
<keyword evidence="13" id="KW-0998">Cell outer membrane</keyword>
<dbReference type="Pfam" id="PF02563">
    <property type="entry name" value="Poly_export"/>
    <property type="match status" value="1"/>
</dbReference>
<name>S0G525_9BACT</name>
<dbReference type="PROSITE" id="PS51257">
    <property type="entry name" value="PROKAR_LIPOPROTEIN"/>
    <property type="match status" value="1"/>
</dbReference>
<evidence type="ECO:0000256" key="11">
    <source>
        <dbReference type="ARBA" id="ARBA00023136"/>
    </source>
</evidence>
<evidence type="ECO:0000259" key="15">
    <source>
        <dbReference type="Pfam" id="PF02563"/>
    </source>
</evidence>
<dbReference type="Pfam" id="PF22461">
    <property type="entry name" value="SLBB_2"/>
    <property type="match status" value="1"/>
</dbReference>
<comment type="caution">
    <text evidence="17">The sequence shown here is derived from an EMBL/GenBank/DDBJ whole genome shotgun (WGS) entry which is preliminary data.</text>
</comment>
<dbReference type="GO" id="GO:0015288">
    <property type="term" value="F:porin activity"/>
    <property type="evidence" value="ECO:0007669"/>
    <property type="project" value="UniProtKB-KW"/>
</dbReference>
<dbReference type="InterPro" id="IPR049712">
    <property type="entry name" value="Poly_export"/>
</dbReference>
<dbReference type="GO" id="GO:0006811">
    <property type="term" value="P:monoatomic ion transport"/>
    <property type="evidence" value="ECO:0007669"/>
    <property type="project" value="UniProtKB-KW"/>
</dbReference>
<comment type="subcellular location">
    <subcellularLocation>
        <location evidence="1">Cell outer membrane</location>
        <topology evidence="1">Multi-pass membrane protein</topology>
    </subcellularLocation>
</comment>
<evidence type="ECO:0000313" key="17">
    <source>
        <dbReference type="EMBL" id="EMS79557.1"/>
    </source>
</evidence>
<evidence type="ECO:0000256" key="7">
    <source>
        <dbReference type="ARBA" id="ARBA00022729"/>
    </source>
</evidence>
<keyword evidence="6" id="KW-0812">Transmembrane</keyword>
<evidence type="ECO:0000256" key="3">
    <source>
        <dbReference type="ARBA" id="ARBA00022448"/>
    </source>
</evidence>
<evidence type="ECO:0000256" key="14">
    <source>
        <dbReference type="ARBA" id="ARBA00023288"/>
    </source>
</evidence>
<evidence type="ECO:0000259" key="16">
    <source>
        <dbReference type="Pfam" id="PF22461"/>
    </source>
</evidence>
<keyword evidence="3" id="KW-0813">Transport</keyword>
<keyword evidence="11" id="KW-0472">Membrane</keyword>
<dbReference type="InterPro" id="IPR054765">
    <property type="entry name" value="SLBB_dom"/>
</dbReference>
<evidence type="ECO:0000256" key="1">
    <source>
        <dbReference type="ARBA" id="ARBA00004571"/>
    </source>
</evidence>
<keyword evidence="5" id="KW-0762">Sugar transport</keyword>
<dbReference type="Proteomes" id="UP000014216">
    <property type="component" value="Unassembled WGS sequence"/>
</dbReference>
<keyword evidence="4" id="KW-1134">Transmembrane beta strand</keyword>
<dbReference type="GO" id="GO:0009279">
    <property type="term" value="C:cell outer membrane"/>
    <property type="evidence" value="ECO:0007669"/>
    <property type="project" value="UniProtKB-SubCell"/>
</dbReference>
<keyword evidence="10" id="KW-0626">Porin</keyword>
<comment type="similarity">
    <text evidence="2">Belongs to the BexD/CtrA/VexA family.</text>
</comment>
<protein>
    <submittedName>
        <fullName evidence="17">Polysaccharide export protein</fullName>
    </submittedName>
</protein>
<sequence>MRHRYKLIRSGLLILVLSIVFFLSGCAPKYLPEDFEKPYQRTTYSFDQGMYPSDQDLFLEYKIQPGDVLDVMFQIKAQPQETFVIDLYHQIKVVYPDLPELNTEQKIMPTGHIILPYIGQVKVEGLTLQEATNLLEEKYQYVLLDPQVSVSVTNMDVRIEQIRRDLMTAPRGLSKLVNVRPDGFATFPLIGNFFVAHKSIDQVNVLIQQEYQDYLPGMQADLYLHEQAGSAVYVLGEVNEPGTYTIKKPINLIQAITMAGSFTQDAKLETVVLFRKHEQKLIARRVNLENLLTLKDSEAFFFLKPEDIVYVPKTHISSLAVLIQQIADIALFRGWSIGGGTFQWMDDLNQ</sequence>
<evidence type="ECO:0000256" key="6">
    <source>
        <dbReference type="ARBA" id="ARBA00022692"/>
    </source>
</evidence>
<organism evidence="17 18">
    <name type="scientific">Desulfotignum phosphitoxidans DSM 13687</name>
    <dbReference type="NCBI Taxonomy" id="1286635"/>
    <lineage>
        <taxon>Bacteria</taxon>
        <taxon>Pseudomonadati</taxon>
        <taxon>Thermodesulfobacteriota</taxon>
        <taxon>Desulfobacteria</taxon>
        <taxon>Desulfobacterales</taxon>
        <taxon>Desulfobacteraceae</taxon>
        <taxon>Desulfotignum</taxon>
    </lineage>
</organism>
<keyword evidence="12" id="KW-0564">Palmitate</keyword>
<dbReference type="AlphaFoldDB" id="S0G525"/>
<evidence type="ECO:0000256" key="4">
    <source>
        <dbReference type="ARBA" id="ARBA00022452"/>
    </source>
</evidence>
<evidence type="ECO:0000256" key="5">
    <source>
        <dbReference type="ARBA" id="ARBA00022597"/>
    </source>
</evidence>
<dbReference type="PANTHER" id="PTHR33619:SF3">
    <property type="entry name" value="POLYSACCHARIDE EXPORT PROTEIN GFCE-RELATED"/>
    <property type="match status" value="1"/>
</dbReference>
<reference evidence="17 18" key="1">
    <citation type="journal article" date="2013" name="Genome Announc.">
        <title>Draft Genome Sequence of Desulfotignum phosphitoxidans DSM 13687 Strain FiPS-3.</title>
        <authorList>
            <person name="Poehlein A."/>
            <person name="Daniel R."/>
            <person name="Simeonova D.D."/>
        </authorList>
    </citation>
    <scope>NUCLEOTIDE SEQUENCE [LARGE SCALE GENOMIC DNA]</scope>
    <source>
        <strain evidence="17 18">DSM 13687</strain>
    </source>
</reference>
<evidence type="ECO:0000256" key="12">
    <source>
        <dbReference type="ARBA" id="ARBA00023139"/>
    </source>
</evidence>
<evidence type="ECO:0000256" key="9">
    <source>
        <dbReference type="ARBA" id="ARBA00023065"/>
    </source>
</evidence>
<evidence type="ECO:0000256" key="2">
    <source>
        <dbReference type="ARBA" id="ARBA00009450"/>
    </source>
</evidence>
<evidence type="ECO:0000256" key="13">
    <source>
        <dbReference type="ARBA" id="ARBA00023237"/>
    </source>
</evidence>
<keyword evidence="14" id="KW-0449">Lipoprotein</keyword>
<dbReference type="EMBL" id="APJX01000004">
    <property type="protein sequence ID" value="EMS79557.1"/>
    <property type="molecule type" value="Genomic_DNA"/>
</dbReference>
<keyword evidence="9" id="KW-0406">Ion transport</keyword>
<dbReference type="PANTHER" id="PTHR33619">
    <property type="entry name" value="POLYSACCHARIDE EXPORT PROTEIN GFCE-RELATED"/>
    <property type="match status" value="1"/>
</dbReference>
<feature type="domain" description="SLBB" evidence="16">
    <location>
        <begin position="231"/>
        <end position="311"/>
    </location>
</feature>
<proteinExistence type="inferred from homology"/>
<keyword evidence="18" id="KW-1185">Reference proteome</keyword>
<dbReference type="Gene3D" id="3.10.560.10">
    <property type="entry name" value="Outer membrane lipoprotein wza domain like"/>
    <property type="match status" value="1"/>
</dbReference>
<dbReference type="GO" id="GO:0046930">
    <property type="term" value="C:pore complex"/>
    <property type="evidence" value="ECO:0007669"/>
    <property type="project" value="UniProtKB-KW"/>
</dbReference>
<keyword evidence="7" id="KW-0732">Signal</keyword>
<keyword evidence="8" id="KW-0625">Polysaccharide transport</keyword>
<evidence type="ECO:0000256" key="10">
    <source>
        <dbReference type="ARBA" id="ARBA00023114"/>
    </source>
</evidence>
<gene>
    <name evidence="17" type="ORF">Dpo_4c01040</name>
</gene>
<evidence type="ECO:0000256" key="8">
    <source>
        <dbReference type="ARBA" id="ARBA00023047"/>
    </source>
</evidence>
<dbReference type="InterPro" id="IPR003715">
    <property type="entry name" value="Poly_export_N"/>
</dbReference>
<feature type="domain" description="Polysaccharide export protein N-terminal" evidence="15">
    <location>
        <begin position="60"/>
        <end position="153"/>
    </location>
</feature>
<evidence type="ECO:0000313" key="18">
    <source>
        <dbReference type="Proteomes" id="UP000014216"/>
    </source>
</evidence>
<accession>S0G525</accession>